<sequence>MAASGMSEDGMEDYLMAFELGAPPHAGAGLGLERIVACMLELGDVRYASLFHRDPKSLPTKAPGLPDPEADTTKPHPTDDPPALEKLIANYGDASNTSWLDERFQIWRHETGAAVGCVQ</sequence>
<dbReference type="GO" id="GO:0017101">
    <property type="term" value="C:aminoacyl-tRNA synthetase multienzyme complex"/>
    <property type="evidence" value="ECO:0007669"/>
    <property type="project" value="TreeGrafter"/>
</dbReference>
<dbReference type="PANTHER" id="PTHR43450:SF2">
    <property type="entry name" value="ASPARTATE--TRNA LIGASE"/>
    <property type="match status" value="1"/>
</dbReference>
<gene>
    <name evidence="7" type="ORF">Forpe1208_v012600</name>
</gene>
<dbReference type="GO" id="GO:0004815">
    <property type="term" value="F:aspartate-tRNA ligase activity"/>
    <property type="evidence" value="ECO:0007669"/>
    <property type="project" value="InterPro"/>
</dbReference>
<keyword evidence="1" id="KW-0963">Cytoplasm</keyword>
<dbReference type="GO" id="GO:0003723">
    <property type="term" value="F:RNA binding"/>
    <property type="evidence" value="ECO:0007669"/>
    <property type="project" value="TreeGrafter"/>
</dbReference>
<evidence type="ECO:0000313" key="8">
    <source>
        <dbReference type="Proteomes" id="UP000694050"/>
    </source>
</evidence>
<evidence type="ECO:0000256" key="5">
    <source>
        <dbReference type="SAM" id="MobiDB-lite"/>
    </source>
</evidence>
<evidence type="ECO:0000256" key="3">
    <source>
        <dbReference type="ARBA" id="ARBA00022741"/>
    </source>
</evidence>
<evidence type="ECO:0000256" key="4">
    <source>
        <dbReference type="ARBA" id="ARBA00022840"/>
    </source>
</evidence>
<dbReference type="GO" id="GO:0005829">
    <property type="term" value="C:cytosol"/>
    <property type="evidence" value="ECO:0007669"/>
    <property type="project" value="TreeGrafter"/>
</dbReference>
<proteinExistence type="predicted"/>
<dbReference type="Proteomes" id="UP000694050">
    <property type="component" value="Unassembled WGS sequence"/>
</dbReference>
<reference evidence="7" key="1">
    <citation type="submission" date="2021-04" db="EMBL/GenBank/DDBJ databases">
        <title>First draft genome resource for Brassicaceae pathogens Fusarium oxysporum f. sp. raphani and Fusarium oxysporum f. sp. rapae.</title>
        <authorList>
            <person name="Asai S."/>
        </authorList>
    </citation>
    <scope>NUCLEOTIDE SEQUENCE</scope>
    <source>
        <strain evidence="7">Tf1208</strain>
    </source>
</reference>
<protein>
    <submittedName>
        <fullName evidence="7">Aspartate--tRNA ligase</fullName>
    </submittedName>
</protein>
<accession>A0A8J5NLM7</accession>
<organism evidence="7 8">
    <name type="scientific">Fusarium oxysporum f. sp. rapae</name>
    <dbReference type="NCBI Taxonomy" id="485398"/>
    <lineage>
        <taxon>Eukaryota</taxon>
        <taxon>Fungi</taxon>
        <taxon>Dikarya</taxon>
        <taxon>Ascomycota</taxon>
        <taxon>Pezizomycotina</taxon>
        <taxon>Sordariomycetes</taxon>
        <taxon>Hypocreomycetidae</taxon>
        <taxon>Hypocreales</taxon>
        <taxon>Nectriaceae</taxon>
        <taxon>Fusarium</taxon>
        <taxon>Fusarium oxysporum species complex</taxon>
    </lineage>
</organism>
<dbReference type="GO" id="GO:0005524">
    <property type="term" value="F:ATP binding"/>
    <property type="evidence" value="ECO:0007669"/>
    <property type="project" value="InterPro"/>
</dbReference>
<dbReference type="EMBL" id="JAELUQ010000010">
    <property type="protein sequence ID" value="KAG7406915.1"/>
    <property type="molecule type" value="Genomic_DNA"/>
</dbReference>
<evidence type="ECO:0000256" key="2">
    <source>
        <dbReference type="ARBA" id="ARBA00022598"/>
    </source>
</evidence>
<dbReference type="AlphaFoldDB" id="A0A8J5NLM7"/>
<feature type="region of interest" description="Disordered" evidence="5">
    <location>
        <begin position="54"/>
        <end position="83"/>
    </location>
</feature>
<keyword evidence="2 7" id="KW-0436">Ligase</keyword>
<evidence type="ECO:0000313" key="7">
    <source>
        <dbReference type="EMBL" id="KAG7406915.1"/>
    </source>
</evidence>
<evidence type="ECO:0000256" key="1">
    <source>
        <dbReference type="ARBA" id="ARBA00022490"/>
    </source>
</evidence>
<dbReference type="GO" id="GO:0006422">
    <property type="term" value="P:aspartyl-tRNA aminoacylation"/>
    <property type="evidence" value="ECO:0007669"/>
    <property type="project" value="InterPro"/>
</dbReference>
<comment type="caution">
    <text evidence="7">The sequence shown here is derived from an EMBL/GenBank/DDBJ whole genome shotgun (WGS) entry which is preliminary data.</text>
</comment>
<dbReference type="Pfam" id="PF00152">
    <property type="entry name" value="tRNA-synt_2"/>
    <property type="match status" value="1"/>
</dbReference>
<keyword evidence="3" id="KW-0547">Nucleotide-binding</keyword>
<name>A0A8J5NLM7_FUSOX</name>
<dbReference type="PANTHER" id="PTHR43450">
    <property type="entry name" value="ASPARTYL-TRNA SYNTHETASE"/>
    <property type="match status" value="1"/>
</dbReference>
<evidence type="ECO:0000259" key="6">
    <source>
        <dbReference type="Pfam" id="PF00152"/>
    </source>
</evidence>
<dbReference type="InterPro" id="IPR004364">
    <property type="entry name" value="Aa-tRNA-synt_II"/>
</dbReference>
<keyword evidence="4" id="KW-0067">ATP-binding</keyword>
<feature type="domain" description="Aminoacyl-tRNA synthetase class II (D/K/N)" evidence="6">
    <location>
        <begin position="8"/>
        <end position="53"/>
    </location>
</feature>
<dbReference type="InterPro" id="IPR004523">
    <property type="entry name" value="Asp-tRNA_synthase_2"/>
</dbReference>